<dbReference type="HOGENOM" id="CLU_2041552_0_0_1"/>
<sequence>MATSCMAFKYTTLSTSCGPGSTSAQRAADWGLVLKTGSETETIWSFSGETEETLHDSYTSSTFITHSPVGKILQALKGIVKLQVIIRGRTVSRQAMSTLKCLQFIVGIHPGIGHCKETPNG</sequence>
<evidence type="ECO:0000313" key="5">
    <source>
        <dbReference type="Proteomes" id="UP000002051"/>
    </source>
</evidence>
<dbReference type="PANTHER" id="PTHR32295:SF245">
    <property type="entry name" value="IQ CALMODULIN-BINDING MOTIF PROTEIN"/>
    <property type="match status" value="1"/>
</dbReference>
<reference evidence="3 5" key="2">
    <citation type="journal article" date="2014" name="BMC Genomics">
        <title>An improved genome release (version Mt4.0) for the model legume Medicago truncatula.</title>
        <authorList>
            <person name="Tang H."/>
            <person name="Krishnakumar V."/>
            <person name="Bidwell S."/>
            <person name="Rosen B."/>
            <person name="Chan A."/>
            <person name="Zhou S."/>
            <person name="Gentzbittel L."/>
            <person name="Childs K.L."/>
            <person name="Yandell M."/>
            <person name="Gundlach H."/>
            <person name="Mayer K.F."/>
            <person name="Schwartz D.C."/>
            <person name="Town C.D."/>
        </authorList>
    </citation>
    <scope>GENOME REANNOTATION</scope>
    <source>
        <strain evidence="4 5">cv. Jemalong A17</strain>
    </source>
</reference>
<evidence type="ECO:0000256" key="1">
    <source>
        <dbReference type="ARBA" id="ARBA00022860"/>
    </source>
</evidence>
<reference evidence="3 5" key="1">
    <citation type="journal article" date="2011" name="Nature">
        <title>The Medicago genome provides insight into the evolution of rhizobial symbioses.</title>
        <authorList>
            <person name="Young N.D."/>
            <person name="Debelle F."/>
            <person name="Oldroyd G.E."/>
            <person name="Geurts R."/>
            <person name="Cannon S.B."/>
            <person name="Udvardi M.K."/>
            <person name="Benedito V.A."/>
            <person name="Mayer K.F."/>
            <person name="Gouzy J."/>
            <person name="Schoof H."/>
            <person name="Van de Peer Y."/>
            <person name="Proost S."/>
            <person name="Cook D.R."/>
            <person name="Meyers B.C."/>
            <person name="Spannagl M."/>
            <person name="Cheung F."/>
            <person name="De Mita S."/>
            <person name="Krishnakumar V."/>
            <person name="Gundlach H."/>
            <person name="Zhou S."/>
            <person name="Mudge J."/>
            <person name="Bharti A.K."/>
            <person name="Murray J.D."/>
            <person name="Naoumkina M.A."/>
            <person name="Rosen B."/>
            <person name="Silverstein K.A."/>
            <person name="Tang H."/>
            <person name="Rombauts S."/>
            <person name="Zhao P.X."/>
            <person name="Zhou P."/>
            <person name="Barbe V."/>
            <person name="Bardou P."/>
            <person name="Bechner M."/>
            <person name="Bellec A."/>
            <person name="Berger A."/>
            <person name="Berges H."/>
            <person name="Bidwell S."/>
            <person name="Bisseling T."/>
            <person name="Choisne N."/>
            <person name="Couloux A."/>
            <person name="Denny R."/>
            <person name="Deshpande S."/>
            <person name="Dai X."/>
            <person name="Doyle J.J."/>
            <person name="Dudez A.M."/>
            <person name="Farmer A.D."/>
            <person name="Fouteau S."/>
            <person name="Franken C."/>
            <person name="Gibelin C."/>
            <person name="Gish J."/>
            <person name="Goldstein S."/>
            <person name="Gonzalez A.J."/>
            <person name="Green P.J."/>
            <person name="Hallab A."/>
            <person name="Hartog M."/>
            <person name="Hua A."/>
            <person name="Humphray S.J."/>
            <person name="Jeong D.H."/>
            <person name="Jing Y."/>
            <person name="Jocker A."/>
            <person name="Kenton S.M."/>
            <person name="Kim D.J."/>
            <person name="Klee K."/>
            <person name="Lai H."/>
            <person name="Lang C."/>
            <person name="Lin S."/>
            <person name="Macmil S.L."/>
            <person name="Magdelenat G."/>
            <person name="Matthews L."/>
            <person name="McCorrison J."/>
            <person name="Monaghan E.L."/>
            <person name="Mun J.H."/>
            <person name="Najar F.Z."/>
            <person name="Nicholson C."/>
            <person name="Noirot C."/>
            <person name="O'Bleness M."/>
            <person name="Paule C.R."/>
            <person name="Poulain J."/>
            <person name="Prion F."/>
            <person name="Qin B."/>
            <person name="Qu C."/>
            <person name="Retzel E.F."/>
            <person name="Riddle C."/>
            <person name="Sallet E."/>
            <person name="Samain S."/>
            <person name="Samson N."/>
            <person name="Sanders I."/>
            <person name="Saurat O."/>
            <person name="Scarpelli C."/>
            <person name="Schiex T."/>
            <person name="Segurens B."/>
            <person name="Severin A.J."/>
            <person name="Sherrier D.J."/>
            <person name="Shi R."/>
            <person name="Sims S."/>
            <person name="Singer S.R."/>
            <person name="Sinharoy S."/>
            <person name="Sterck L."/>
            <person name="Viollet A."/>
            <person name="Wang B.B."/>
            <person name="Wang K."/>
            <person name="Wang M."/>
            <person name="Wang X."/>
            <person name="Warfsmann J."/>
            <person name="Weissenbach J."/>
            <person name="White D.D."/>
            <person name="White J.D."/>
            <person name="Wiley G.B."/>
            <person name="Wincker P."/>
            <person name="Xing Y."/>
            <person name="Yang L."/>
            <person name="Yao Z."/>
            <person name="Ying F."/>
            <person name="Zhai J."/>
            <person name="Zhou L."/>
            <person name="Zuber A."/>
            <person name="Denarie J."/>
            <person name="Dixon R.A."/>
            <person name="May G.D."/>
            <person name="Schwartz D.C."/>
            <person name="Rogers J."/>
            <person name="Quetier F."/>
            <person name="Town C.D."/>
            <person name="Roe B.A."/>
        </authorList>
    </citation>
    <scope>NUCLEOTIDE SEQUENCE [LARGE SCALE GENOMIC DNA]</scope>
    <source>
        <strain evidence="3">A17</strain>
        <strain evidence="4 5">cv. Jemalong A17</strain>
    </source>
</reference>
<keyword evidence="5" id="KW-1185">Reference proteome</keyword>
<protein>
    <submittedName>
        <fullName evidence="3 4">Uncharacterized protein</fullName>
    </submittedName>
</protein>
<evidence type="ECO:0000313" key="3">
    <source>
        <dbReference type="EMBL" id="AES81603.1"/>
    </source>
</evidence>
<proteinExistence type="inferred from homology"/>
<evidence type="ECO:0000256" key="2">
    <source>
        <dbReference type="ARBA" id="ARBA00024341"/>
    </source>
</evidence>
<dbReference type="EnsemblPlants" id="AES81603">
    <property type="protein sequence ID" value="AES81603"/>
    <property type="gene ID" value="MTR_7g098560"/>
</dbReference>
<dbReference type="AlphaFoldDB" id="G7KXG9"/>
<evidence type="ECO:0000313" key="4">
    <source>
        <dbReference type="EnsemblPlants" id="AES81603"/>
    </source>
</evidence>
<name>G7KXG9_MEDTR</name>
<keyword evidence="1" id="KW-0112">Calmodulin-binding</keyword>
<gene>
    <name evidence="3" type="ordered locus">MTR_7g098560</name>
</gene>
<dbReference type="PaxDb" id="3880-AES81603"/>
<dbReference type="Proteomes" id="UP000002051">
    <property type="component" value="Unassembled WGS sequence"/>
</dbReference>
<reference evidence="4" key="3">
    <citation type="submission" date="2015-04" db="UniProtKB">
        <authorList>
            <consortium name="EnsemblPlants"/>
        </authorList>
    </citation>
    <scope>IDENTIFICATION</scope>
    <source>
        <strain evidence="4">cv. Jemalong A17</strain>
    </source>
</reference>
<organism evidence="3 5">
    <name type="scientific">Medicago truncatula</name>
    <name type="common">Barrel medic</name>
    <name type="synonym">Medicago tribuloides</name>
    <dbReference type="NCBI Taxonomy" id="3880"/>
    <lineage>
        <taxon>Eukaryota</taxon>
        <taxon>Viridiplantae</taxon>
        <taxon>Streptophyta</taxon>
        <taxon>Embryophyta</taxon>
        <taxon>Tracheophyta</taxon>
        <taxon>Spermatophyta</taxon>
        <taxon>Magnoliopsida</taxon>
        <taxon>eudicotyledons</taxon>
        <taxon>Gunneridae</taxon>
        <taxon>Pentapetalae</taxon>
        <taxon>rosids</taxon>
        <taxon>fabids</taxon>
        <taxon>Fabales</taxon>
        <taxon>Fabaceae</taxon>
        <taxon>Papilionoideae</taxon>
        <taxon>50 kb inversion clade</taxon>
        <taxon>NPAAA clade</taxon>
        <taxon>Hologalegina</taxon>
        <taxon>IRL clade</taxon>
        <taxon>Trifolieae</taxon>
        <taxon>Medicago</taxon>
    </lineage>
</organism>
<dbReference type="PANTHER" id="PTHR32295">
    <property type="entry name" value="IQ-DOMAIN 5-RELATED"/>
    <property type="match status" value="1"/>
</dbReference>
<dbReference type="GO" id="GO:0005516">
    <property type="term" value="F:calmodulin binding"/>
    <property type="evidence" value="ECO:0007669"/>
    <property type="project" value="UniProtKB-KW"/>
</dbReference>
<comment type="similarity">
    <text evidence="2">Belongs to the IQD family.</text>
</comment>
<dbReference type="EMBL" id="CM001223">
    <property type="protein sequence ID" value="AES81603.1"/>
    <property type="molecule type" value="Genomic_DNA"/>
</dbReference>
<accession>G7KXG9</accession>